<keyword evidence="2" id="KW-0489">Methyltransferase</keyword>
<proteinExistence type="predicted"/>
<dbReference type="InterPro" id="IPR005358">
    <property type="entry name" value="Puta_zinc/iron-chelating_dom"/>
</dbReference>
<dbReference type="OrthoDB" id="9810361at2"/>
<dbReference type="GO" id="GO:0008168">
    <property type="term" value="F:methyltransferase activity"/>
    <property type="evidence" value="ECO:0007669"/>
    <property type="project" value="UniProtKB-KW"/>
</dbReference>
<evidence type="ECO:0000256" key="1">
    <source>
        <dbReference type="SAM" id="MobiDB-lite"/>
    </source>
</evidence>
<accession>A0A518AZQ1</accession>
<keyword evidence="2" id="KW-0282">Flagellum</keyword>
<dbReference type="Pfam" id="PF03692">
    <property type="entry name" value="CxxCxxCC"/>
    <property type="match status" value="1"/>
</dbReference>
<dbReference type="RefSeq" id="WP_145255696.1">
    <property type="nucleotide sequence ID" value="NZ_CP036279.1"/>
</dbReference>
<feature type="region of interest" description="Disordered" evidence="1">
    <location>
        <begin position="1"/>
        <end position="31"/>
    </location>
</feature>
<gene>
    <name evidence="2" type="ORF">Pan216_10470</name>
</gene>
<feature type="compositionally biased region" description="Low complexity" evidence="1">
    <location>
        <begin position="12"/>
        <end position="31"/>
    </location>
</feature>
<keyword evidence="2" id="KW-0966">Cell projection</keyword>
<organism evidence="2 3">
    <name type="scientific">Kolteria novifilia</name>
    <dbReference type="NCBI Taxonomy" id="2527975"/>
    <lineage>
        <taxon>Bacteria</taxon>
        <taxon>Pseudomonadati</taxon>
        <taxon>Planctomycetota</taxon>
        <taxon>Planctomycetia</taxon>
        <taxon>Kolteriales</taxon>
        <taxon>Kolteriaceae</taxon>
        <taxon>Kolteria</taxon>
    </lineage>
</organism>
<sequence length="445" mass="50114">MSWPIRKEKESSSLSRLTMSSTSTPSSATNTLPIRTLPIVEQWDCFACGQCCKGHTVVLDASETRRLSEQGWARHPDFKGVAVTQQVGLLGGPTALAQRPDGSCVFLTDEGLCRIHAEHGEAAKPWACRLFPFQLIPVGDHLRLTMRRTCPSAADNKGKVLKEHLGLVRELAPHALPEKLESLAAPGIVSRRSHPWADVRRVTDHFERIMLDERFPPVRRLLHLVRLCGHLAECRLGRVKGKALVDLVEVLATAASKEVNELLRERAEPSRTARILFRQTAGEYVRFHPNLGDRPSFAKRWELLRAAVRIARGRGEVPRVHPDMPVARFEDLERPLGGLLAEVVGPLNAYLEAMTASLQYCGAGRFGWSVVDGFRALALAFPVGLWVLRWLSQGREPTREDMIRTVCILDRSHFYPLLSGYRHRKRLDVLARQRGLERLIVWYAR</sequence>
<protein>
    <submittedName>
        <fullName evidence="2">Flagellin N-methylase</fullName>
    </submittedName>
</protein>
<evidence type="ECO:0000313" key="3">
    <source>
        <dbReference type="Proteomes" id="UP000317093"/>
    </source>
</evidence>
<reference evidence="2 3" key="1">
    <citation type="submission" date="2019-02" db="EMBL/GenBank/DDBJ databases">
        <title>Deep-cultivation of Planctomycetes and their phenomic and genomic characterization uncovers novel biology.</title>
        <authorList>
            <person name="Wiegand S."/>
            <person name="Jogler M."/>
            <person name="Boedeker C."/>
            <person name="Pinto D."/>
            <person name="Vollmers J."/>
            <person name="Rivas-Marin E."/>
            <person name="Kohn T."/>
            <person name="Peeters S.H."/>
            <person name="Heuer A."/>
            <person name="Rast P."/>
            <person name="Oberbeckmann S."/>
            <person name="Bunk B."/>
            <person name="Jeske O."/>
            <person name="Meyerdierks A."/>
            <person name="Storesund J.E."/>
            <person name="Kallscheuer N."/>
            <person name="Luecker S."/>
            <person name="Lage O.M."/>
            <person name="Pohl T."/>
            <person name="Merkel B.J."/>
            <person name="Hornburger P."/>
            <person name="Mueller R.-W."/>
            <person name="Bruemmer F."/>
            <person name="Labrenz M."/>
            <person name="Spormann A.M."/>
            <person name="Op den Camp H."/>
            <person name="Overmann J."/>
            <person name="Amann R."/>
            <person name="Jetten M.S.M."/>
            <person name="Mascher T."/>
            <person name="Medema M.H."/>
            <person name="Devos D.P."/>
            <person name="Kaster A.-K."/>
            <person name="Ovreas L."/>
            <person name="Rohde M."/>
            <person name="Galperin M.Y."/>
            <person name="Jogler C."/>
        </authorList>
    </citation>
    <scope>NUCLEOTIDE SEQUENCE [LARGE SCALE GENOMIC DNA]</scope>
    <source>
        <strain evidence="2 3">Pan216</strain>
    </source>
</reference>
<dbReference type="KEGG" id="knv:Pan216_10470"/>
<dbReference type="GO" id="GO:0032259">
    <property type="term" value="P:methylation"/>
    <property type="evidence" value="ECO:0007669"/>
    <property type="project" value="UniProtKB-KW"/>
</dbReference>
<dbReference type="Proteomes" id="UP000317093">
    <property type="component" value="Chromosome"/>
</dbReference>
<keyword evidence="2" id="KW-0808">Transferase</keyword>
<keyword evidence="3" id="KW-1185">Reference proteome</keyword>
<dbReference type="EMBL" id="CP036279">
    <property type="protein sequence ID" value="QDU60209.1"/>
    <property type="molecule type" value="Genomic_DNA"/>
</dbReference>
<feature type="compositionally biased region" description="Basic and acidic residues" evidence="1">
    <location>
        <begin position="1"/>
        <end position="11"/>
    </location>
</feature>
<keyword evidence="2" id="KW-0969">Cilium</keyword>
<name>A0A518AZQ1_9BACT</name>
<dbReference type="AlphaFoldDB" id="A0A518AZQ1"/>
<evidence type="ECO:0000313" key="2">
    <source>
        <dbReference type="EMBL" id="QDU60209.1"/>
    </source>
</evidence>